<dbReference type="Pfam" id="PF01535">
    <property type="entry name" value="PPR"/>
    <property type="match status" value="3"/>
</dbReference>
<dbReference type="EMBL" id="JBBNAE010000007">
    <property type="protein sequence ID" value="KAK9108881.1"/>
    <property type="molecule type" value="Genomic_DNA"/>
</dbReference>
<evidence type="ECO:0000313" key="3">
    <source>
        <dbReference type="EMBL" id="KAK9108881.1"/>
    </source>
</evidence>
<gene>
    <name evidence="3" type="ORF">Sjap_016941</name>
</gene>
<keyword evidence="4" id="KW-1185">Reference proteome</keyword>
<organism evidence="3 4">
    <name type="scientific">Stephania japonica</name>
    <dbReference type="NCBI Taxonomy" id="461633"/>
    <lineage>
        <taxon>Eukaryota</taxon>
        <taxon>Viridiplantae</taxon>
        <taxon>Streptophyta</taxon>
        <taxon>Embryophyta</taxon>
        <taxon>Tracheophyta</taxon>
        <taxon>Spermatophyta</taxon>
        <taxon>Magnoliopsida</taxon>
        <taxon>Ranunculales</taxon>
        <taxon>Menispermaceae</taxon>
        <taxon>Menispermoideae</taxon>
        <taxon>Cissampelideae</taxon>
        <taxon>Stephania</taxon>
    </lineage>
</organism>
<reference evidence="3 4" key="1">
    <citation type="submission" date="2024-01" db="EMBL/GenBank/DDBJ databases">
        <title>Genome assemblies of Stephania.</title>
        <authorList>
            <person name="Yang L."/>
        </authorList>
    </citation>
    <scope>NUCLEOTIDE SEQUENCE [LARGE SCALE GENOMIC DNA]</scope>
    <source>
        <strain evidence="3">QJT</strain>
        <tissue evidence="3">Leaf</tissue>
    </source>
</reference>
<dbReference type="FunFam" id="1.25.40.10:FF:000470">
    <property type="entry name" value="Pentatricopeptide repeat-containing protein At5g66520"/>
    <property type="match status" value="1"/>
</dbReference>
<dbReference type="SUPFAM" id="SSF48452">
    <property type="entry name" value="TPR-like"/>
    <property type="match status" value="1"/>
</dbReference>
<dbReference type="PANTHER" id="PTHR47926">
    <property type="entry name" value="PENTATRICOPEPTIDE REPEAT-CONTAINING PROTEIN"/>
    <property type="match status" value="1"/>
</dbReference>
<name>A0AAP0NLF1_9MAGN</name>
<accession>A0AAP0NLF1</accession>
<proteinExistence type="predicted"/>
<keyword evidence="1" id="KW-0677">Repeat</keyword>
<feature type="repeat" description="PPR" evidence="2">
    <location>
        <begin position="314"/>
        <end position="348"/>
    </location>
</feature>
<dbReference type="AlphaFoldDB" id="A0AAP0NLF1"/>
<dbReference type="PANTHER" id="PTHR47926:SF463">
    <property type="entry name" value="PENTATRICOPEPTIDE REPEAT-CONTAINING PROTEIN"/>
    <property type="match status" value="1"/>
</dbReference>
<dbReference type="PROSITE" id="PS51375">
    <property type="entry name" value="PPR"/>
    <property type="match status" value="4"/>
</dbReference>
<feature type="repeat" description="PPR" evidence="2">
    <location>
        <begin position="182"/>
        <end position="212"/>
    </location>
</feature>
<dbReference type="InterPro" id="IPR046960">
    <property type="entry name" value="PPR_At4g14850-like_plant"/>
</dbReference>
<dbReference type="GO" id="GO:0003723">
    <property type="term" value="F:RNA binding"/>
    <property type="evidence" value="ECO:0007669"/>
    <property type="project" value="InterPro"/>
</dbReference>
<evidence type="ECO:0000256" key="1">
    <source>
        <dbReference type="ARBA" id="ARBA00022737"/>
    </source>
</evidence>
<evidence type="ECO:0000256" key="2">
    <source>
        <dbReference type="PROSITE-ProRule" id="PRU00708"/>
    </source>
</evidence>
<dbReference type="GO" id="GO:0009451">
    <property type="term" value="P:RNA modification"/>
    <property type="evidence" value="ECO:0007669"/>
    <property type="project" value="InterPro"/>
</dbReference>
<feature type="repeat" description="PPR" evidence="2">
    <location>
        <begin position="213"/>
        <end position="247"/>
    </location>
</feature>
<feature type="repeat" description="PPR" evidence="2">
    <location>
        <begin position="81"/>
        <end position="115"/>
    </location>
</feature>
<comment type="caution">
    <text evidence="3">The sequence shown here is derived from an EMBL/GenBank/DDBJ whole genome shotgun (WGS) entry which is preliminary data.</text>
</comment>
<dbReference type="Gene3D" id="1.25.40.10">
    <property type="entry name" value="Tetratricopeptide repeat domain"/>
    <property type="match status" value="3"/>
</dbReference>
<dbReference type="NCBIfam" id="TIGR00756">
    <property type="entry name" value="PPR"/>
    <property type="match status" value="5"/>
</dbReference>
<sequence length="477" mass="53049">MVPLLLAPANQFPFDLKNQTLQLLERCLNMEELKQIHAHMLKTGLIQDTIPVSKVISFCATSDSGDVQYARRVFDGVESPNTFMWSTMIRGYSRDKDPEQAILLYHQMLHNSVFPNAHIFPFLLTACANISALEETEQIHAHILKTGFGSDIYAANALLNAYAKPGCLISARRLFDKIENRDTVSWNLMVDGHVKSGDIKTALELFHQVPAKNVISWTSAISGCVAGSMFKEAQALFHEMQTAGVNPDRVTLASMLSACAHLGSLDQGRWIHAYVDKNRIRIDQVLGCCLIDMYAKCGDVKEAFRVFTNMEHKGVTIWTAMITGFAVHGRGREAIDLFAEMQKKGVNPNPITFTAVLNACSHAGLVEEGKFFFEGIERTYGMTPPSIEHYGCMVDLLGRAGQLKEAEELIRVMPMKPNAAVWGALLNACYMHKNFELGKIIGRYLIEIDPEHGGRYIHLASILAAEGQLQEACKLET</sequence>
<evidence type="ECO:0000313" key="4">
    <source>
        <dbReference type="Proteomes" id="UP001417504"/>
    </source>
</evidence>
<evidence type="ECO:0008006" key="5">
    <source>
        <dbReference type="Google" id="ProtNLM"/>
    </source>
</evidence>
<dbReference type="InterPro" id="IPR011990">
    <property type="entry name" value="TPR-like_helical_dom_sf"/>
</dbReference>
<dbReference type="Proteomes" id="UP001417504">
    <property type="component" value="Unassembled WGS sequence"/>
</dbReference>
<dbReference type="Pfam" id="PF13041">
    <property type="entry name" value="PPR_2"/>
    <property type="match status" value="3"/>
</dbReference>
<dbReference type="InterPro" id="IPR002885">
    <property type="entry name" value="PPR_rpt"/>
</dbReference>
<protein>
    <recommendedName>
        <fullName evidence="5">Pentatricopeptide repeat-containing protein</fullName>
    </recommendedName>
</protein>
<dbReference type="FunFam" id="1.25.40.10:FF:000184">
    <property type="entry name" value="Pentatricopeptide repeat-containing protein, chloroplastic"/>
    <property type="match status" value="1"/>
</dbReference>